<organism evidence="1 2">
    <name type="scientific">Hydrogenispora ethanolica</name>
    <dbReference type="NCBI Taxonomy" id="1082276"/>
    <lineage>
        <taxon>Bacteria</taxon>
        <taxon>Bacillati</taxon>
        <taxon>Bacillota</taxon>
        <taxon>Hydrogenispora</taxon>
    </lineage>
</organism>
<gene>
    <name evidence="1" type="ORF">EDC14_101259</name>
</gene>
<accession>A0A4R1RTP5</accession>
<dbReference type="OrthoDB" id="3199331at2"/>
<dbReference type="SUPFAM" id="SSF53649">
    <property type="entry name" value="Alkaline phosphatase-like"/>
    <property type="match status" value="1"/>
</dbReference>
<dbReference type="RefSeq" id="WP_132014382.1">
    <property type="nucleotide sequence ID" value="NZ_SLUN01000012.1"/>
</dbReference>
<name>A0A4R1RTP5_HYDET</name>
<proteinExistence type="predicted"/>
<reference evidence="1 2" key="1">
    <citation type="submission" date="2019-03" db="EMBL/GenBank/DDBJ databases">
        <title>Genomic Encyclopedia of Type Strains, Phase IV (KMG-IV): sequencing the most valuable type-strain genomes for metagenomic binning, comparative biology and taxonomic classification.</title>
        <authorList>
            <person name="Goeker M."/>
        </authorList>
    </citation>
    <scope>NUCLEOTIDE SEQUENCE [LARGE SCALE GENOMIC DNA]</scope>
    <source>
        <strain evidence="1 2">LX-B</strain>
    </source>
</reference>
<evidence type="ECO:0000313" key="1">
    <source>
        <dbReference type="EMBL" id="TCL69362.1"/>
    </source>
</evidence>
<sequence>MRGWLLTFCLMTLFIMSTMPLLAAAENKVVIVAIPRLMLEDISERTPNLLEFVRTSAVGMMTQSRLGSPVRIYQAWNSGMSLRPSRSGPLFMDAAEIYRGQPVAQLYRALTGFSISSDGAVHIGFPQLYQINSSNAAYLGRVGALLHEASLKTAAIGNCDIDTLDTLDRSSSAMLMDDRGRIDYGAVGSGTNLKDPDFPAGTRSDPQQILTYWQSFNRLAQVILITLGDLERLEAYSNNLTEIRWNHYRRLTLNRYDRLFGELLKQIDGEKTLTVLFTTLPPSRERRRTENAAAPVIIHGPDFDRGLLTYDWNWQKGHVSANDSAVTVLHFLGIAKPSRFDGAELRRVPGDWKRLLLNRAKFPLGFFQELA</sequence>
<protein>
    <submittedName>
        <fullName evidence="1">Uncharacterized protein</fullName>
    </submittedName>
</protein>
<keyword evidence="2" id="KW-1185">Reference proteome</keyword>
<dbReference type="InterPro" id="IPR017850">
    <property type="entry name" value="Alkaline_phosphatase_core_sf"/>
</dbReference>
<dbReference type="EMBL" id="SLUN01000012">
    <property type="protein sequence ID" value="TCL69362.1"/>
    <property type="molecule type" value="Genomic_DNA"/>
</dbReference>
<dbReference type="AlphaFoldDB" id="A0A4R1RTP5"/>
<comment type="caution">
    <text evidence="1">The sequence shown here is derived from an EMBL/GenBank/DDBJ whole genome shotgun (WGS) entry which is preliminary data.</text>
</comment>
<dbReference type="Proteomes" id="UP000295008">
    <property type="component" value="Unassembled WGS sequence"/>
</dbReference>
<evidence type="ECO:0000313" key="2">
    <source>
        <dbReference type="Proteomes" id="UP000295008"/>
    </source>
</evidence>